<evidence type="ECO:0000256" key="1">
    <source>
        <dbReference type="ARBA" id="ARBA00023015"/>
    </source>
</evidence>
<dbReference type="PRINTS" id="PR00598">
    <property type="entry name" value="HTHMARR"/>
</dbReference>
<name>A0A514K028_9ACTN</name>
<dbReference type="PROSITE" id="PS50995">
    <property type="entry name" value="HTH_MARR_2"/>
    <property type="match status" value="1"/>
</dbReference>
<dbReference type="PANTHER" id="PTHR42756:SF1">
    <property type="entry name" value="TRANSCRIPTIONAL REPRESSOR OF EMRAB OPERON"/>
    <property type="match status" value="1"/>
</dbReference>
<gene>
    <name evidence="6" type="ORF">CD934_32985</name>
    <name evidence="5" type="ORF">FHS33_002909</name>
</gene>
<evidence type="ECO:0000256" key="3">
    <source>
        <dbReference type="ARBA" id="ARBA00023163"/>
    </source>
</evidence>
<dbReference type="SMART" id="SM00347">
    <property type="entry name" value="HTH_MARR"/>
    <property type="match status" value="1"/>
</dbReference>
<dbReference type="Gene3D" id="1.10.10.10">
    <property type="entry name" value="Winged helix-like DNA-binding domain superfamily/Winged helix DNA-binding domain"/>
    <property type="match status" value="1"/>
</dbReference>
<dbReference type="RefSeq" id="WP_142191230.1">
    <property type="nucleotide sequence ID" value="NZ_BMSU01000006.1"/>
</dbReference>
<evidence type="ECO:0000313" key="7">
    <source>
        <dbReference type="Proteomes" id="UP000316215"/>
    </source>
</evidence>
<evidence type="ECO:0000313" key="8">
    <source>
        <dbReference type="Proteomes" id="UP000530412"/>
    </source>
</evidence>
<dbReference type="InterPro" id="IPR036388">
    <property type="entry name" value="WH-like_DNA-bd_sf"/>
</dbReference>
<reference evidence="5 8" key="2">
    <citation type="submission" date="2020-08" db="EMBL/GenBank/DDBJ databases">
        <title>Genomic Encyclopedia of Type Strains, Phase III (KMG-III): the genomes of soil and plant-associated and newly described type strains.</title>
        <authorList>
            <person name="Whitman W."/>
        </authorList>
    </citation>
    <scope>NUCLEOTIDE SEQUENCE [LARGE SCALE GENOMIC DNA]</scope>
    <source>
        <strain evidence="5 8">CECT 3271</strain>
    </source>
</reference>
<keyword evidence="3" id="KW-0804">Transcription</keyword>
<dbReference type="EMBL" id="JACJIE010000005">
    <property type="protein sequence ID" value="MBA8944471.1"/>
    <property type="molecule type" value="Genomic_DNA"/>
</dbReference>
<dbReference type="AlphaFoldDB" id="A0A514K028"/>
<dbReference type="GO" id="GO:0003677">
    <property type="term" value="F:DNA binding"/>
    <property type="evidence" value="ECO:0007669"/>
    <property type="project" value="UniProtKB-KW"/>
</dbReference>
<keyword evidence="1" id="KW-0805">Transcription regulation</keyword>
<dbReference type="PANTHER" id="PTHR42756">
    <property type="entry name" value="TRANSCRIPTIONAL REGULATOR, MARR"/>
    <property type="match status" value="1"/>
</dbReference>
<feature type="domain" description="HTH marR-type" evidence="4">
    <location>
        <begin position="19"/>
        <end position="151"/>
    </location>
</feature>
<protein>
    <submittedName>
        <fullName evidence="5 6">MarR family transcriptional regulator</fullName>
    </submittedName>
</protein>
<evidence type="ECO:0000259" key="4">
    <source>
        <dbReference type="PROSITE" id="PS50995"/>
    </source>
</evidence>
<dbReference type="GO" id="GO:0003700">
    <property type="term" value="F:DNA-binding transcription factor activity"/>
    <property type="evidence" value="ECO:0007669"/>
    <property type="project" value="InterPro"/>
</dbReference>
<dbReference type="Proteomes" id="UP000316215">
    <property type="component" value="Chromosome"/>
</dbReference>
<dbReference type="EMBL" id="CP022310">
    <property type="protein sequence ID" value="QDI72975.1"/>
    <property type="molecule type" value="Genomic_DNA"/>
</dbReference>
<dbReference type="OrthoDB" id="4463574at2"/>
<accession>A0A7W3M7C9</accession>
<proteinExistence type="predicted"/>
<organism evidence="6 7">
    <name type="scientific">Streptomyces calvus</name>
    <dbReference type="NCBI Taxonomy" id="67282"/>
    <lineage>
        <taxon>Bacteria</taxon>
        <taxon>Bacillati</taxon>
        <taxon>Actinomycetota</taxon>
        <taxon>Actinomycetes</taxon>
        <taxon>Kitasatosporales</taxon>
        <taxon>Streptomycetaceae</taxon>
        <taxon>Streptomyces</taxon>
    </lineage>
</organism>
<dbReference type="Pfam" id="PF12802">
    <property type="entry name" value="MarR_2"/>
    <property type="match status" value="1"/>
</dbReference>
<evidence type="ECO:0000256" key="2">
    <source>
        <dbReference type="ARBA" id="ARBA00023125"/>
    </source>
</evidence>
<evidence type="ECO:0000313" key="5">
    <source>
        <dbReference type="EMBL" id="MBA8944471.1"/>
    </source>
</evidence>
<evidence type="ECO:0000313" key="6">
    <source>
        <dbReference type="EMBL" id="QDI72975.1"/>
    </source>
</evidence>
<dbReference type="InterPro" id="IPR000835">
    <property type="entry name" value="HTH_MarR-typ"/>
</dbReference>
<keyword evidence="7" id="KW-1185">Reference proteome</keyword>
<accession>A0A514K028</accession>
<keyword evidence="2 5" id="KW-0238">DNA-binding</keyword>
<dbReference type="KEGG" id="sast:CD934_32985"/>
<sequence length="161" mass="18164">MTQATPSPAEPAGLDFPLIRRTGYLLNKAGLLLMEEAERALTAQGMRLRYFYVLAALDSDLTLSQQDLSRLLNLDPTTMVALIDEMEGAGHVERRRNPSDRRRYILRLTDDGRAALRRAGRAVDQVEEDFLSTVPAADRERLRTLLGELLADRWPRVIACE</sequence>
<dbReference type="Proteomes" id="UP000530412">
    <property type="component" value="Unassembled WGS sequence"/>
</dbReference>
<reference evidence="6 7" key="1">
    <citation type="submission" date="2017-07" db="EMBL/GenBank/DDBJ databases">
        <title>The Complete Genome of Streptomyces asterosporus-ZSY.</title>
        <authorList>
            <person name="Zhang S."/>
        </authorList>
    </citation>
    <scope>NUCLEOTIDE SEQUENCE [LARGE SCALE GENOMIC DNA]</scope>
    <source>
        <strain evidence="6 7">DSM 41452</strain>
    </source>
</reference>
<dbReference type="SUPFAM" id="SSF46785">
    <property type="entry name" value="Winged helix' DNA-binding domain"/>
    <property type="match status" value="1"/>
</dbReference>
<dbReference type="InterPro" id="IPR036390">
    <property type="entry name" value="WH_DNA-bd_sf"/>
</dbReference>